<dbReference type="EMBL" id="DF974177">
    <property type="protein sequence ID" value="GAU46104.1"/>
    <property type="molecule type" value="Genomic_DNA"/>
</dbReference>
<organism evidence="1 2">
    <name type="scientific">Trifolium subterraneum</name>
    <name type="common">Subterranean clover</name>
    <dbReference type="NCBI Taxonomy" id="3900"/>
    <lineage>
        <taxon>Eukaryota</taxon>
        <taxon>Viridiplantae</taxon>
        <taxon>Streptophyta</taxon>
        <taxon>Embryophyta</taxon>
        <taxon>Tracheophyta</taxon>
        <taxon>Spermatophyta</taxon>
        <taxon>Magnoliopsida</taxon>
        <taxon>eudicotyledons</taxon>
        <taxon>Gunneridae</taxon>
        <taxon>Pentapetalae</taxon>
        <taxon>rosids</taxon>
        <taxon>fabids</taxon>
        <taxon>Fabales</taxon>
        <taxon>Fabaceae</taxon>
        <taxon>Papilionoideae</taxon>
        <taxon>50 kb inversion clade</taxon>
        <taxon>NPAAA clade</taxon>
        <taxon>Hologalegina</taxon>
        <taxon>IRL clade</taxon>
        <taxon>Trifolieae</taxon>
        <taxon>Trifolium</taxon>
    </lineage>
</organism>
<dbReference type="InterPro" id="IPR006873">
    <property type="entry name" value="DUF620"/>
</dbReference>
<sequence>MIQVLSAAYCMSMASTYNLKIWIRSRFYEMLMKNVLYMRLEEKRLVASRTCSRIQQGQSVVTLFRFGETAMSHTKTRMEETWTIEELAFNVPHRSFGLLLLVKPPSFQPSTSSEGEE</sequence>
<accession>A0A2Z6NP47</accession>
<name>A0A2Z6NP47_TRISU</name>
<dbReference type="AlphaFoldDB" id="A0A2Z6NP47"/>
<dbReference type="Proteomes" id="UP000242715">
    <property type="component" value="Unassembled WGS sequence"/>
</dbReference>
<gene>
    <name evidence="1" type="ORF">TSUD_95760</name>
</gene>
<dbReference type="Pfam" id="PF04788">
    <property type="entry name" value="DUF620"/>
    <property type="match status" value="1"/>
</dbReference>
<keyword evidence="2" id="KW-1185">Reference proteome</keyword>
<evidence type="ECO:0000313" key="1">
    <source>
        <dbReference type="EMBL" id="GAU46104.1"/>
    </source>
</evidence>
<dbReference type="PANTHER" id="PTHR31300:SF2">
    <property type="entry name" value="LIPASE-LIKE PROTEIN"/>
    <property type="match status" value="1"/>
</dbReference>
<evidence type="ECO:0000313" key="2">
    <source>
        <dbReference type="Proteomes" id="UP000242715"/>
    </source>
</evidence>
<reference evidence="2" key="1">
    <citation type="journal article" date="2017" name="Front. Plant Sci.">
        <title>Climate Clever Clovers: New Paradigm to Reduce the Environmental Footprint of Ruminants by Breeding Low Methanogenic Forages Utilizing Haplotype Variation.</title>
        <authorList>
            <person name="Kaur P."/>
            <person name="Appels R."/>
            <person name="Bayer P.E."/>
            <person name="Keeble-Gagnere G."/>
            <person name="Wang J."/>
            <person name="Hirakawa H."/>
            <person name="Shirasawa K."/>
            <person name="Vercoe P."/>
            <person name="Stefanova K."/>
            <person name="Durmic Z."/>
            <person name="Nichols P."/>
            <person name="Revell C."/>
            <person name="Isobe S.N."/>
            <person name="Edwards D."/>
            <person name="Erskine W."/>
        </authorList>
    </citation>
    <scope>NUCLEOTIDE SEQUENCE [LARGE SCALE GENOMIC DNA]</scope>
    <source>
        <strain evidence="2">cv. Daliak</strain>
    </source>
</reference>
<protein>
    <submittedName>
        <fullName evidence="1">Uncharacterized protein</fullName>
    </submittedName>
</protein>
<dbReference type="PANTHER" id="PTHR31300">
    <property type="entry name" value="LIPASE"/>
    <property type="match status" value="1"/>
</dbReference>
<proteinExistence type="predicted"/>